<dbReference type="AlphaFoldDB" id="A0A1S7FQT7"/>
<feature type="domain" description="Bacterial Ig" evidence="3">
    <location>
        <begin position="598"/>
        <end position="683"/>
    </location>
</feature>
<proteinExistence type="predicted"/>
<feature type="domain" description="Pesticidal crystal protein Cry1Aa" evidence="2">
    <location>
        <begin position="446"/>
        <end position="505"/>
    </location>
</feature>
<feature type="domain" description="Pesticidal crystal protein Cry1Aa" evidence="2">
    <location>
        <begin position="380"/>
        <end position="435"/>
    </location>
</feature>
<gene>
    <name evidence="4" type="ORF">UE46_00850</name>
</gene>
<dbReference type="Pfam" id="PF18449">
    <property type="entry name" value="Endotoxin_C2"/>
    <property type="match status" value="5"/>
</dbReference>
<dbReference type="Proteomes" id="UP000223060">
    <property type="component" value="Chromosome"/>
</dbReference>
<dbReference type="KEGG" id="lwi:UE46_00850"/>
<dbReference type="InterPro" id="IPR054544">
    <property type="entry name" value="Pest_crys_Cry1Aa_dom-IV"/>
</dbReference>
<dbReference type="Pfam" id="PF20622">
    <property type="entry name" value="Big_15"/>
    <property type="match status" value="3"/>
</dbReference>
<feature type="coiled-coil region" evidence="1">
    <location>
        <begin position="419"/>
        <end position="449"/>
    </location>
</feature>
<keyword evidence="1" id="KW-0175">Coiled coil</keyword>
<name>A0A1S7FQT7_9LIST</name>
<evidence type="ECO:0000259" key="3">
    <source>
        <dbReference type="Pfam" id="PF20622"/>
    </source>
</evidence>
<protein>
    <recommendedName>
        <fullName evidence="6">Bacterial Ig domain-containing protein</fullName>
    </recommendedName>
</protein>
<feature type="domain" description="Pesticidal crystal protein Cry1Aa" evidence="2">
    <location>
        <begin position="231"/>
        <end position="292"/>
    </location>
</feature>
<evidence type="ECO:0000313" key="5">
    <source>
        <dbReference type="Proteomes" id="UP000223060"/>
    </source>
</evidence>
<evidence type="ECO:0008006" key="6">
    <source>
        <dbReference type="Google" id="ProtNLM"/>
    </source>
</evidence>
<reference evidence="5" key="1">
    <citation type="submission" date="2015-03" db="EMBL/GenBank/DDBJ databases">
        <authorList>
            <person name="Ferrari E."/>
            <person name="Walter M.C."/>
            <person name="Huptas C."/>
            <person name="Scherer S."/>
            <person name="Mueller-Herbst S."/>
        </authorList>
    </citation>
    <scope>NUCLEOTIDE SEQUENCE [LARGE SCALE GENOMIC DNA]</scope>
    <source>
        <strain evidence="5">LWP01</strain>
    </source>
</reference>
<dbReference type="InterPro" id="IPR046746">
    <property type="entry name" value="Big_15"/>
</dbReference>
<accession>A0A1S7FQT7</accession>
<feature type="domain" description="Pesticidal crystal protein Cry1Aa" evidence="2">
    <location>
        <begin position="303"/>
        <end position="361"/>
    </location>
</feature>
<sequence>MKNTGKKIAVGILTTAIVTSQILPTSMSLFPKQAAGTNAKAAEGIQTKVAPVYPVGSTNMYKDFSGDLTAGGNPYFNDVRIKDDVLYVNMTKIYKGYGIEVISQDGVIKRSYKTAATNAPQEFSMSLKTVVNSGTLTFKTLKPDGTYERATSSNLNLVQTGNAGLALYGQAVYNLYSDTAFNQLGAGITQADINTAKNLASGALTSAEKTRLTNLLNAAQALLNESAATDTAARNAVNALYNNNDPKADTVKDTTDQAAIDDARILVDKVTDLTTKTALEADLKRAQDLLDARETAVETDAIKKAVNELFVNDTTSSEAIKESTNQAKIDALQEQIDAIKDTDVKATLQSDLNLAQQLLNDRNEALATDKDNQILGQFLVNQLFQDNKPATDKIKTTTNQDKIDEAQVQIDLIQDATAKAALQKDLDRAQVLLNEKNAAEQAIKDEAATKAVAELFTENNPETGAIKETTDQKAIDEAQKAIDAVTDADKKAGLQTNLDKAKELLANQSATTGTITSNDFTIGTDKYVTGSYTGDVARISLIQDGTEYKGASLKNGEFNFYAVDKKINKTHEIIMVAYDKNGKELSREQVKFIVATEGKITPVEMTIPGDNNITGTYTGDVSKIEVTVTNAAKETKTYKGGTVADGAFKFYSSDKVTKATDVVVVKAYDNVGKLLDTKTVKIKTNAPTTGTITPDTFKLGTSNITGKMTGDVKSLKVTVGTDTYGGGTLNADGTFKFYAQDKVKNSDTVVTISAYDKAGKLLDSQTVTVEPK</sequence>
<evidence type="ECO:0000259" key="2">
    <source>
        <dbReference type="Pfam" id="PF18449"/>
    </source>
</evidence>
<dbReference type="EMBL" id="CP011102">
    <property type="protein sequence ID" value="AQY49750.1"/>
    <property type="molecule type" value="Genomic_DNA"/>
</dbReference>
<feature type="domain" description="Pesticidal crystal protein Cry1Aa" evidence="2">
    <location>
        <begin position="170"/>
        <end position="225"/>
    </location>
</feature>
<organism evidence="4 5">
    <name type="scientific">Listeria weihenstephanensis</name>
    <dbReference type="NCBI Taxonomy" id="1006155"/>
    <lineage>
        <taxon>Bacteria</taxon>
        <taxon>Bacillati</taxon>
        <taxon>Bacillota</taxon>
        <taxon>Bacilli</taxon>
        <taxon>Bacillales</taxon>
        <taxon>Listeriaceae</taxon>
        <taxon>Listeria</taxon>
    </lineage>
</organism>
<feature type="domain" description="Bacterial Ig" evidence="3">
    <location>
        <begin position="513"/>
        <end position="591"/>
    </location>
</feature>
<dbReference type="RefSeq" id="WP_118907341.1">
    <property type="nucleotide sequence ID" value="NZ_CP011102.1"/>
</dbReference>
<keyword evidence="5" id="KW-1185">Reference proteome</keyword>
<evidence type="ECO:0000256" key="1">
    <source>
        <dbReference type="SAM" id="Coils"/>
    </source>
</evidence>
<evidence type="ECO:0000313" key="4">
    <source>
        <dbReference type="EMBL" id="AQY49750.1"/>
    </source>
</evidence>
<feature type="domain" description="Bacterial Ig" evidence="3">
    <location>
        <begin position="690"/>
        <end position="770"/>
    </location>
</feature>